<dbReference type="PROSITE" id="PS50151">
    <property type="entry name" value="UVR"/>
    <property type="match status" value="1"/>
</dbReference>
<evidence type="ECO:0000313" key="4">
    <source>
        <dbReference type="Proteomes" id="UP001496674"/>
    </source>
</evidence>
<feature type="domain" description="UVR" evidence="1">
    <location>
        <begin position="161"/>
        <end position="196"/>
    </location>
</feature>
<dbReference type="PANTHER" id="PTHR15160">
    <property type="entry name" value="VON HIPPEL-LINDAU PROTEIN"/>
    <property type="match status" value="1"/>
</dbReference>
<dbReference type="InterPro" id="IPR003729">
    <property type="entry name" value="Bi_nuclease_dom"/>
</dbReference>
<dbReference type="InterPro" id="IPR036104">
    <property type="entry name" value="BFN_sf"/>
</dbReference>
<dbReference type="PROSITE" id="PS51658">
    <property type="entry name" value="BFN"/>
    <property type="match status" value="1"/>
</dbReference>
<sequence>MSIFVPQSKITINVDNKVELRVLNVSNSQLQANAFALVLEEVGGPRQLPIIIGSIEAQVIAFKLKGLAAPRPFTHDLFVTFSDHLHTKLQQVFIYKVREGIFYSYLYFEHEGEEFKIDSRTSDAIALALRFGCPIYTTVEIMDSEGYIPEPEPLESVHENVDTLDMLKESLAQAVKDENYELASALRDEIKRREQEKNSNNI</sequence>
<proteinExistence type="predicted"/>
<protein>
    <recommendedName>
        <fullName evidence="5">DNA helicase UvrB</fullName>
    </recommendedName>
</protein>
<dbReference type="Pfam" id="PF02151">
    <property type="entry name" value="UVR"/>
    <property type="match status" value="1"/>
</dbReference>
<dbReference type="Pfam" id="PF02577">
    <property type="entry name" value="BFN_dom"/>
    <property type="match status" value="1"/>
</dbReference>
<dbReference type="EMBL" id="AP028055">
    <property type="protein sequence ID" value="BEG99385.1"/>
    <property type="molecule type" value="Genomic_DNA"/>
</dbReference>
<keyword evidence="4" id="KW-1185">Reference proteome</keyword>
<name>A0ABN6ZBD6_9BACE</name>
<dbReference type="InterPro" id="IPR001943">
    <property type="entry name" value="UVR_dom"/>
</dbReference>
<gene>
    <name evidence="3" type="ORF">BSYN_16500</name>
</gene>
<dbReference type="SUPFAM" id="SSF103256">
    <property type="entry name" value="Hypothetical protein TM0160"/>
    <property type="match status" value="1"/>
</dbReference>
<evidence type="ECO:0008006" key="5">
    <source>
        <dbReference type="Google" id="ProtNLM"/>
    </source>
</evidence>
<evidence type="ECO:0000259" key="2">
    <source>
        <dbReference type="PROSITE" id="PS51658"/>
    </source>
</evidence>
<feature type="domain" description="BFN" evidence="2">
    <location>
        <begin position="17"/>
        <end position="149"/>
    </location>
</feature>
<evidence type="ECO:0000259" key="1">
    <source>
        <dbReference type="PROSITE" id="PS50151"/>
    </source>
</evidence>
<dbReference type="Proteomes" id="UP001496674">
    <property type="component" value="Chromosome"/>
</dbReference>
<evidence type="ECO:0000313" key="3">
    <source>
        <dbReference type="EMBL" id="BEG99385.1"/>
    </source>
</evidence>
<dbReference type="Gene3D" id="3.10.690.10">
    <property type="entry name" value="Bifunctional nuclease domain"/>
    <property type="match status" value="1"/>
</dbReference>
<dbReference type="PANTHER" id="PTHR15160:SF1">
    <property type="entry name" value="VON HIPPEL-LINDAU DISEASE TUMOR SUPPRESSOR"/>
    <property type="match status" value="1"/>
</dbReference>
<reference evidence="3 4" key="1">
    <citation type="submission" date="2023-04" db="EMBL/GenBank/DDBJ databases">
        <title>Draft genome sequence of acteroides sedimenti strain YN3PY1.</title>
        <authorList>
            <person name="Yoshida N."/>
        </authorList>
    </citation>
    <scope>NUCLEOTIDE SEQUENCE [LARGE SCALE GENOMIC DNA]</scope>
    <source>
        <strain evidence="3 4">YN3PY1</strain>
    </source>
</reference>
<organism evidence="3 4">
    <name type="scientific">Bacteroides sedimenti</name>
    <dbReference type="NCBI Taxonomy" id="2136147"/>
    <lineage>
        <taxon>Bacteria</taxon>
        <taxon>Pseudomonadati</taxon>
        <taxon>Bacteroidota</taxon>
        <taxon>Bacteroidia</taxon>
        <taxon>Bacteroidales</taxon>
        <taxon>Bacteroidaceae</taxon>
        <taxon>Bacteroides</taxon>
    </lineage>
</organism>
<accession>A0ABN6ZBD6</accession>